<protein>
    <submittedName>
        <fullName evidence="1">Uncharacterized protein</fullName>
    </submittedName>
</protein>
<dbReference type="EMBL" id="UINC01052792">
    <property type="protein sequence ID" value="SVB68531.1"/>
    <property type="molecule type" value="Genomic_DNA"/>
</dbReference>
<reference evidence="1" key="1">
    <citation type="submission" date="2018-05" db="EMBL/GenBank/DDBJ databases">
        <authorList>
            <person name="Lanie J.A."/>
            <person name="Ng W.-L."/>
            <person name="Kazmierczak K.M."/>
            <person name="Andrzejewski T.M."/>
            <person name="Davidsen T.M."/>
            <person name="Wayne K.J."/>
            <person name="Tettelin H."/>
            <person name="Glass J.I."/>
            <person name="Rusch D."/>
            <person name="Podicherti R."/>
            <person name="Tsui H.-C.T."/>
            <person name="Winkler M.E."/>
        </authorList>
    </citation>
    <scope>NUCLEOTIDE SEQUENCE</scope>
</reference>
<sequence>MLRGISHPGAVTPTTEDIRAPTVYQAVVELPFGKVMG</sequence>
<name>A0A382G2V2_9ZZZZ</name>
<evidence type="ECO:0000313" key="1">
    <source>
        <dbReference type="EMBL" id="SVB68531.1"/>
    </source>
</evidence>
<dbReference type="AlphaFoldDB" id="A0A382G2V2"/>
<accession>A0A382G2V2</accession>
<organism evidence="1">
    <name type="scientific">marine metagenome</name>
    <dbReference type="NCBI Taxonomy" id="408172"/>
    <lineage>
        <taxon>unclassified sequences</taxon>
        <taxon>metagenomes</taxon>
        <taxon>ecological metagenomes</taxon>
    </lineage>
</organism>
<gene>
    <name evidence="1" type="ORF">METZ01_LOCUS221385</name>
</gene>
<proteinExistence type="predicted"/>